<keyword evidence="6" id="KW-0418">Kinase</keyword>
<dbReference type="GO" id="GO:0000155">
    <property type="term" value="F:phosphorelay sensor kinase activity"/>
    <property type="evidence" value="ECO:0007669"/>
    <property type="project" value="InterPro"/>
</dbReference>
<dbReference type="AlphaFoldDB" id="A0A8K2A8E1"/>
<dbReference type="SUPFAM" id="SSF55781">
    <property type="entry name" value="GAF domain-like"/>
    <property type="match status" value="1"/>
</dbReference>
<organism evidence="10 11">
    <name type="scientific">Petrachloros mirabilis ULC683</name>
    <dbReference type="NCBI Taxonomy" id="2781853"/>
    <lineage>
        <taxon>Bacteria</taxon>
        <taxon>Bacillati</taxon>
        <taxon>Cyanobacteriota</taxon>
        <taxon>Cyanophyceae</taxon>
        <taxon>Synechococcales</taxon>
        <taxon>Petrachlorosaceae</taxon>
        <taxon>Petrachloros</taxon>
        <taxon>Petrachloros mirabilis</taxon>
    </lineage>
</organism>
<dbReference type="Pfam" id="PF00512">
    <property type="entry name" value="HisKA"/>
    <property type="match status" value="1"/>
</dbReference>
<dbReference type="Pfam" id="PF02518">
    <property type="entry name" value="HATPase_c"/>
    <property type="match status" value="1"/>
</dbReference>
<name>A0A8K2A8E1_9CYAN</name>
<evidence type="ECO:0000256" key="7">
    <source>
        <dbReference type="ARBA" id="ARBA00022840"/>
    </source>
</evidence>
<keyword evidence="8" id="KW-0902">Two-component regulatory system</keyword>
<dbReference type="InterPro" id="IPR029016">
    <property type="entry name" value="GAF-like_dom_sf"/>
</dbReference>
<evidence type="ECO:0000259" key="9">
    <source>
        <dbReference type="PROSITE" id="PS50109"/>
    </source>
</evidence>
<dbReference type="PROSITE" id="PS50109">
    <property type="entry name" value="HIS_KIN"/>
    <property type="match status" value="1"/>
</dbReference>
<dbReference type="InterPro" id="IPR036097">
    <property type="entry name" value="HisK_dim/P_sf"/>
</dbReference>
<keyword evidence="7" id="KW-0067">ATP-binding</keyword>
<evidence type="ECO:0000313" key="11">
    <source>
        <dbReference type="Proteomes" id="UP000607397"/>
    </source>
</evidence>
<dbReference type="InterPro" id="IPR036890">
    <property type="entry name" value="HATPase_C_sf"/>
</dbReference>
<dbReference type="PRINTS" id="PR00344">
    <property type="entry name" value="BCTRLSENSOR"/>
</dbReference>
<keyword evidence="11" id="KW-1185">Reference proteome</keyword>
<accession>A0A8K2A8E1</accession>
<dbReference type="SUPFAM" id="SSF47384">
    <property type="entry name" value="Homodimeric domain of signal transducing histidine kinase"/>
    <property type="match status" value="1"/>
</dbReference>
<evidence type="ECO:0000256" key="5">
    <source>
        <dbReference type="ARBA" id="ARBA00022741"/>
    </source>
</evidence>
<evidence type="ECO:0000256" key="2">
    <source>
        <dbReference type="ARBA" id="ARBA00012438"/>
    </source>
</evidence>
<feature type="domain" description="Histidine kinase" evidence="9">
    <location>
        <begin position="219"/>
        <end position="425"/>
    </location>
</feature>
<dbReference type="PANTHER" id="PTHR43065">
    <property type="entry name" value="SENSOR HISTIDINE KINASE"/>
    <property type="match status" value="1"/>
</dbReference>
<dbReference type="Gene3D" id="1.10.287.130">
    <property type="match status" value="1"/>
</dbReference>
<evidence type="ECO:0000313" key="10">
    <source>
        <dbReference type="EMBL" id="NCJ07924.1"/>
    </source>
</evidence>
<dbReference type="RefSeq" id="WP_161826402.1">
    <property type="nucleotide sequence ID" value="NZ_WVIC01000036.1"/>
</dbReference>
<dbReference type="InterPro" id="IPR003594">
    <property type="entry name" value="HATPase_dom"/>
</dbReference>
<dbReference type="InterPro" id="IPR003661">
    <property type="entry name" value="HisK_dim/P_dom"/>
</dbReference>
<protein>
    <recommendedName>
        <fullName evidence="2">histidine kinase</fullName>
        <ecNumber evidence="2">2.7.13.3</ecNumber>
    </recommendedName>
</protein>
<evidence type="ECO:0000256" key="8">
    <source>
        <dbReference type="ARBA" id="ARBA00023012"/>
    </source>
</evidence>
<dbReference type="CDD" id="cd00082">
    <property type="entry name" value="HisKA"/>
    <property type="match status" value="1"/>
</dbReference>
<dbReference type="SMART" id="SM00388">
    <property type="entry name" value="HisKA"/>
    <property type="match status" value="1"/>
</dbReference>
<reference evidence="10" key="1">
    <citation type="submission" date="2019-12" db="EMBL/GenBank/DDBJ databases">
        <title>High-Quality draft genome sequences of three cyanobacteria isolated from the limestone walls of the Old Cathedral of Coimbra.</title>
        <authorList>
            <person name="Tiago I."/>
            <person name="Soares F."/>
            <person name="Portugal A."/>
        </authorList>
    </citation>
    <scope>NUCLEOTIDE SEQUENCE [LARGE SCALE GENOMIC DNA]</scope>
    <source>
        <strain evidence="10">C</strain>
    </source>
</reference>
<dbReference type="InterPro" id="IPR004358">
    <property type="entry name" value="Sig_transdc_His_kin-like_C"/>
</dbReference>
<evidence type="ECO:0000256" key="1">
    <source>
        <dbReference type="ARBA" id="ARBA00000085"/>
    </source>
</evidence>
<gene>
    <name evidence="10" type="ORF">GS597_15695</name>
</gene>
<keyword evidence="4" id="KW-0808">Transferase</keyword>
<dbReference type="Pfam" id="PF01590">
    <property type="entry name" value="GAF"/>
    <property type="match status" value="1"/>
</dbReference>
<dbReference type="Gene3D" id="3.30.450.40">
    <property type="match status" value="1"/>
</dbReference>
<dbReference type="GO" id="GO:0005524">
    <property type="term" value="F:ATP binding"/>
    <property type="evidence" value="ECO:0007669"/>
    <property type="project" value="UniProtKB-KW"/>
</dbReference>
<comment type="catalytic activity">
    <reaction evidence="1">
        <text>ATP + protein L-histidine = ADP + protein N-phospho-L-histidine.</text>
        <dbReference type="EC" id="2.7.13.3"/>
    </reaction>
</comment>
<dbReference type="Proteomes" id="UP000607397">
    <property type="component" value="Unassembled WGS sequence"/>
</dbReference>
<dbReference type="Gene3D" id="3.30.565.10">
    <property type="entry name" value="Histidine kinase-like ATPase, C-terminal domain"/>
    <property type="match status" value="1"/>
</dbReference>
<sequence length="428" mass="47514">MRSIRPIADAEEPPEPRAQQLATATLEILFSLNYQTGQLRDYLQTIARGVSELMHMDWSVVTLCREHDFDQILASSLDLSTDPECLYPLHGTITQTVVETGCSLTVDDCQCVPDYGALPTGYRSYLGVPLRFADGTIIGTICSFHRTPRCYAPEDVRYVELFAERAATAIHNYQLYTQQVQFNETLEAEVARRTAQLEAAQVQLIEQARLAAIGEFTAMIVHEIRNPLTTVEMGLKALSGLELGGRDRTRLQLALSEEERLKHLLNEILLYAKPQVLQSQRLELNTWVSQHQTILTEMPWAQGRHLQVFAAPVPIWVQGDGEKLMQVLINLVSNACEAVPEGDTISLHLEQTETLACLQVHNGGTPISPDILSRLTQPFFSTKSTGNGLGLAIVQRIVEAHGGTLSIESTATAGTQFTVQLPVIWEEL</sequence>
<dbReference type="SMART" id="SM00065">
    <property type="entry name" value="GAF"/>
    <property type="match status" value="1"/>
</dbReference>
<dbReference type="SUPFAM" id="SSF55874">
    <property type="entry name" value="ATPase domain of HSP90 chaperone/DNA topoisomerase II/histidine kinase"/>
    <property type="match status" value="1"/>
</dbReference>
<dbReference type="InterPro" id="IPR005467">
    <property type="entry name" value="His_kinase_dom"/>
</dbReference>
<dbReference type="InterPro" id="IPR003018">
    <property type="entry name" value="GAF"/>
</dbReference>
<comment type="caution">
    <text evidence="10">The sequence shown here is derived from an EMBL/GenBank/DDBJ whole genome shotgun (WGS) entry which is preliminary data.</text>
</comment>
<evidence type="ECO:0000256" key="4">
    <source>
        <dbReference type="ARBA" id="ARBA00022679"/>
    </source>
</evidence>
<dbReference type="PANTHER" id="PTHR43065:SF10">
    <property type="entry name" value="PEROXIDE STRESS-ACTIVATED HISTIDINE KINASE MAK3"/>
    <property type="match status" value="1"/>
</dbReference>
<dbReference type="CDD" id="cd00075">
    <property type="entry name" value="HATPase"/>
    <property type="match status" value="1"/>
</dbReference>
<dbReference type="EMBL" id="WVIC01000036">
    <property type="protein sequence ID" value="NCJ07924.1"/>
    <property type="molecule type" value="Genomic_DNA"/>
</dbReference>
<proteinExistence type="predicted"/>
<evidence type="ECO:0000256" key="3">
    <source>
        <dbReference type="ARBA" id="ARBA00022553"/>
    </source>
</evidence>
<dbReference type="EC" id="2.7.13.3" evidence="2"/>
<keyword evidence="5" id="KW-0547">Nucleotide-binding</keyword>
<dbReference type="SMART" id="SM00387">
    <property type="entry name" value="HATPase_c"/>
    <property type="match status" value="1"/>
</dbReference>
<evidence type="ECO:0000256" key="6">
    <source>
        <dbReference type="ARBA" id="ARBA00022777"/>
    </source>
</evidence>
<keyword evidence="3" id="KW-0597">Phosphoprotein</keyword>